<accession>A0A6M3K9C9</accession>
<name>A0A6M3K9C9_9ZZZZ</name>
<dbReference type="AlphaFoldDB" id="A0A6M3K9C9"/>
<organism evidence="1">
    <name type="scientific">viral metagenome</name>
    <dbReference type="NCBI Taxonomy" id="1070528"/>
    <lineage>
        <taxon>unclassified sequences</taxon>
        <taxon>metagenomes</taxon>
        <taxon>organismal metagenomes</taxon>
    </lineage>
</organism>
<dbReference type="EMBL" id="MT142331">
    <property type="protein sequence ID" value="QJA78311.1"/>
    <property type="molecule type" value="Genomic_DNA"/>
</dbReference>
<dbReference type="GO" id="GO:0003676">
    <property type="term" value="F:nucleic acid binding"/>
    <property type="evidence" value="ECO:0007669"/>
    <property type="project" value="InterPro"/>
</dbReference>
<proteinExistence type="predicted"/>
<reference evidence="1" key="1">
    <citation type="submission" date="2020-03" db="EMBL/GenBank/DDBJ databases">
        <title>The deep terrestrial virosphere.</title>
        <authorList>
            <person name="Holmfeldt K."/>
            <person name="Nilsson E."/>
            <person name="Simone D."/>
            <person name="Lopez-Fernandez M."/>
            <person name="Wu X."/>
            <person name="de Brujin I."/>
            <person name="Lundin D."/>
            <person name="Andersson A."/>
            <person name="Bertilsson S."/>
            <person name="Dopson M."/>
        </authorList>
    </citation>
    <scope>NUCLEOTIDE SEQUENCE</scope>
    <source>
        <strain evidence="1">MM415A01084</strain>
    </source>
</reference>
<gene>
    <name evidence="1" type="ORF">MM415A01084_0008</name>
</gene>
<dbReference type="InterPro" id="IPR011856">
    <property type="entry name" value="tRNA_endonuc-like_dom_sf"/>
</dbReference>
<sequence>MTPVTWTADHCPTCGIALEGLGRYCPECRAYTEDMVGATTDTSPATRPEIRDTRLEDERKRDAQPAVEALGWTVLDFEQGYRPDVCPECKARLPGGHSTRVPVGVGDWLCQGHGIAVWIEWKTDDNDQTPGQRKFGDDCAAAGVPYAVVRTTTEVVGFLNGLRRGLR</sequence>
<dbReference type="Gene3D" id="3.40.1350.10">
    <property type="match status" value="1"/>
</dbReference>
<protein>
    <recommendedName>
        <fullName evidence="2">VRR-NUC domain-containing protein</fullName>
    </recommendedName>
</protein>
<evidence type="ECO:0000313" key="1">
    <source>
        <dbReference type="EMBL" id="QJA78311.1"/>
    </source>
</evidence>
<evidence type="ECO:0008006" key="2">
    <source>
        <dbReference type="Google" id="ProtNLM"/>
    </source>
</evidence>